<dbReference type="HAMAP" id="MF_01401">
    <property type="entry name" value="MsrA"/>
    <property type="match status" value="1"/>
</dbReference>
<accession>A0A6M4AST8</accession>
<feature type="chain" id="PRO_5027102697" description="Peptide methionine sulfoxide reductase MsrA" evidence="5">
    <location>
        <begin position="24"/>
        <end position="229"/>
    </location>
</feature>
<dbReference type="SUPFAM" id="SSF55068">
    <property type="entry name" value="Peptide methionine sulfoxide reductase"/>
    <property type="match status" value="1"/>
</dbReference>
<dbReference type="Proteomes" id="UP000503018">
    <property type="component" value="Chromosome"/>
</dbReference>
<dbReference type="RefSeq" id="WP_169945004.1">
    <property type="nucleotide sequence ID" value="NZ_CP053015.1"/>
</dbReference>
<evidence type="ECO:0000256" key="1">
    <source>
        <dbReference type="ARBA" id="ARBA00023002"/>
    </source>
</evidence>
<comment type="catalytic activity">
    <reaction evidence="2 4">
        <text>L-methionyl-[protein] + [thioredoxin]-disulfide + H2O = L-methionyl-(S)-S-oxide-[protein] + [thioredoxin]-dithiol</text>
        <dbReference type="Rhea" id="RHEA:14217"/>
        <dbReference type="Rhea" id="RHEA-COMP:10698"/>
        <dbReference type="Rhea" id="RHEA-COMP:10700"/>
        <dbReference type="Rhea" id="RHEA-COMP:12313"/>
        <dbReference type="Rhea" id="RHEA-COMP:12315"/>
        <dbReference type="ChEBI" id="CHEBI:15377"/>
        <dbReference type="ChEBI" id="CHEBI:16044"/>
        <dbReference type="ChEBI" id="CHEBI:29950"/>
        <dbReference type="ChEBI" id="CHEBI:44120"/>
        <dbReference type="ChEBI" id="CHEBI:50058"/>
        <dbReference type="EC" id="1.8.4.11"/>
    </reaction>
</comment>
<dbReference type="KEGG" id="slan:GV829_06380"/>
<evidence type="ECO:0000259" key="6">
    <source>
        <dbReference type="Pfam" id="PF01625"/>
    </source>
</evidence>
<evidence type="ECO:0000256" key="2">
    <source>
        <dbReference type="ARBA" id="ARBA00047806"/>
    </source>
</evidence>
<keyword evidence="8" id="KW-1185">Reference proteome</keyword>
<dbReference type="PANTHER" id="PTHR43774:SF1">
    <property type="entry name" value="PEPTIDE METHIONINE SULFOXIDE REDUCTASE MSRA 2"/>
    <property type="match status" value="1"/>
</dbReference>
<dbReference type="InterPro" id="IPR036509">
    <property type="entry name" value="Met_Sox_Rdtase_MsrA_sf"/>
</dbReference>
<keyword evidence="1 4" id="KW-0560">Oxidoreductase</keyword>
<dbReference type="AlphaFoldDB" id="A0A6M4AST8"/>
<dbReference type="NCBIfam" id="TIGR00401">
    <property type="entry name" value="msrA"/>
    <property type="match status" value="1"/>
</dbReference>
<feature type="domain" description="Peptide methionine sulphoxide reductase MsrA" evidence="6">
    <location>
        <begin position="52"/>
        <end position="203"/>
    </location>
</feature>
<evidence type="ECO:0000256" key="4">
    <source>
        <dbReference type="HAMAP-Rule" id="MF_01401"/>
    </source>
</evidence>
<dbReference type="Pfam" id="PF01625">
    <property type="entry name" value="PMSR"/>
    <property type="match status" value="1"/>
</dbReference>
<feature type="active site" evidence="4">
    <location>
        <position position="58"/>
    </location>
</feature>
<dbReference type="EMBL" id="CP053015">
    <property type="protein sequence ID" value="QJQ32125.1"/>
    <property type="molecule type" value="Genomic_DNA"/>
</dbReference>
<dbReference type="PROSITE" id="PS51257">
    <property type="entry name" value="PROKAR_LIPOPROTEIN"/>
    <property type="match status" value="1"/>
</dbReference>
<dbReference type="PANTHER" id="PTHR43774">
    <property type="entry name" value="PEPTIDE METHIONINE SULFOXIDE REDUCTASE"/>
    <property type="match status" value="1"/>
</dbReference>
<keyword evidence="5" id="KW-0732">Signal</keyword>
<dbReference type="EC" id="1.8.4.11" evidence="4"/>
<evidence type="ECO:0000256" key="5">
    <source>
        <dbReference type="SAM" id="SignalP"/>
    </source>
</evidence>
<feature type="signal peptide" evidence="5">
    <location>
        <begin position="1"/>
        <end position="23"/>
    </location>
</feature>
<dbReference type="InterPro" id="IPR002569">
    <property type="entry name" value="Met_Sox_Rdtase_MsrA_dom"/>
</dbReference>
<evidence type="ECO:0000313" key="7">
    <source>
        <dbReference type="EMBL" id="QJQ32125.1"/>
    </source>
</evidence>
<sequence>MSSRPVRWALPAFSAVVLMGTSACVPAVSSEKPVPVPAPTLDPPDNRVVATTILAGGCFWGVEGVFSHVRGVIRVDAGYHGGTAADGHYDAVTEGLTNHAEAVRITYDPRIVSYGTLLRIFFSVVTNPTQLNRQGPDAGRQYRNAIVPANDTQQRVAEAYLAQLRAGRFWEKPIVTRIETPRIFYRAEPEHLDFMELNPDDSYIRQWDAPKLANFRAMYPRLYQADWAD</sequence>
<gene>
    <name evidence="4 7" type="primary">msrA</name>
    <name evidence="7" type="ORF">GV829_06380</name>
</gene>
<name>A0A6M4AST8_9SPHN</name>
<organism evidence="7 8">
    <name type="scientific">Sphingomonas lacunae</name>
    <dbReference type="NCBI Taxonomy" id="2698828"/>
    <lineage>
        <taxon>Bacteria</taxon>
        <taxon>Pseudomonadati</taxon>
        <taxon>Pseudomonadota</taxon>
        <taxon>Alphaproteobacteria</taxon>
        <taxon>Sphingomonadales</taxon>
        <taxon>Sphingomonadaceae</taxon>
        <taxon>Sphingomonas</taxon>
    </lineage>
</organism>
<evidence type="ECO:0000256" key="3">
    <source>
        <dbReference type="ARBA" id="ARBA00048782"/>
    </source>
</evidence>
<protein>
    <recommendedName>
        <fullName evidence="4">Peptide methionine sulfoxide reductase MsrA</fullName>
        <shortName evidence="4">Protein-methionine-S-oxide reductase</shortName>
        <ecNumber evidence="4">1.8.4.11</ecNumber>
    </recommendedName>
    <alternativeName>
        <fullName evidence="4">Peptide-methionine (S)-S-oxide reductase</fullName>
        <shortName evidence="4">Peptide Met(O) reductase</shortName>
    </alternativeName>
</protein>
<proteinExistence type="inferred from homology"/>
<evidence type="ECO:0000313" key="8">
    <source>
        <dbReference type="Proteomes" id="UP000503018"/>
    </source>
</evidence>
<comment type="similarity">
    <text evidence="4">Belongs to the MsrA Met sulfoxide reductase family.</text>
</comment>
<dbReference type="Gene3D" id="3.30.1060.10">
    <property type="entry name" value="Peptide methionine sulphoxide reductase MsrA"/>
    <property type="match status" value="1"/>
</dbReference>
<comment type="catalytic activity">
    <reaction evidence="3 4">
        <text>[thioredoxin]-disulfide + L-methionine + H2O = L-methionine (S)-S-oxide + [thioredoxin]-dithiol</text>
        <dbReference type="Rhea" id="RHEA:19993"/>
        <dbReference type="Rhea" id="RHEA-COMP:10698"/>
        <dbReference type="Rhea" id="RHEA-COMP:10700"/>
        <dbReference type="ChEBI" id="CHEBI:15377"/>
        <dbReference type="ChEBI" id="CHEBI:29950"/>
        <dbReference type="ChEBI" id="CHEBI:50058"/>
        <dbReference type="ChEBI" id="CHEBI:57844"/>
        <dbReference type="ChEBI" id="CHEBI:58772"/>
        <dbReference type="EC" id="1.8.4.11"/>
    </reaction>
</comment>
<dbReference type="GO" id="GO:0008113">
    <property type="term" value="F:peptide-methionine (S)-S-oxide reductase activity"/>
    <property type="evidence" value="ECO:0007669"/>
    <property type="project" value="UniProtKB-UniRule"/>
</dbReference>
<reference evidence="7 8" key="1">
    <citation type="submission" date="2020-01" db="EMBL/GenBank/DDBJ databases">
        <title>Sphingomonas sp. strain CSW-10.</title>
        <authorList>
            <person name="Chen W.-M."/>
        </authorList>
    </citation>
    <scope>NUCLEOTIDE SEQUENCE [LARGE SCALE GENOMIC DNA]</scope>
    <source>
        <strain evidence="7 8">CSW-10</strain>
    </source>
</reference>
<comment type="function">
    <text evidence="4">Has an important function as a repair enzyme for proteins that have been inactivated by oxidation. Catalyzes the reversible oxidation-reduction of methionine sulfoxide in proteins to methionine.</text>
</comment>